<proteinExistence type="predicted"/>
<evidence type="ECO:0000313" key="2">
    <source>
        <dbReference type="EMBL" id="OIW23598.1"/>
    </source>
</evidence>
<protein>
    <submittedName>
        <fullName evidence="2">Uncharacterized protein</fullName>
    </submittedName>
</protein>
<evidence type="ECO:0000313" key="3">
    <source>
        <dbReference type="Proteomes" id="UP000182658"/>
    </source>
</evidence>
<keyword evidence="3" id="KW-1185">Reference proteome</keyword>
<dbReference type="EMBL" id="KV875106">
    <property type="protein sequence ID" value="OIW23598.1"/>
    <property type="molecule type" value="Genomic_DNA"/>
</dbReference>
<dbReference type="AlphaFoldDB" id="A0A1J7I7X3"/>
<dbReference type="InParanoid" id="A0A1J7I7X3"/>
<accession>A0A1J7I7X3</accession>
<evidence type="ECO:0000256" key="1">
    <source>
        <dbReference type="SAM" id="MobiDB-lite"/>
    </source>
</evidence>
<reference evidence="2 3" key="1">
    <citation type="submission" date="2016-10" db="EMBL/GenBank/DDBJ databases">
        <title>Draft genome sequence of Coniochaeta ligniaria NRRL30616, a lignocellulolytic fungus for bioabatement of inhibitors in plant biomass hydrolysates.</title>
        <authorList>
            <consortium name="DOE Joint Genome Institute"/>
            <person name="Jimenez D.J."/>
            <person name="Hector R.E."/>
            <person name="Riley R."/>
            <person name="Sun H."/>
            <person name="Grigoriev I.V."/>
            <person name="Van Elsas J.D."/>
            <person name="Nichols N.N."/>
        </authorList>
    </citation>
    <scope>NUCLEOTIDE SEQUENCE [LARGE SCALE GENOMIC DNA]</scope>
    <source>
        <strain evidence="2 3">NRRL 30616</strain>
    </source>
</reference>
<sequence>MDPMSAFEQVSAAQHRYPGTTTEPSHSTRSAHSNHRAAAVQMAGSRRPLSVCGRV</sequence>
<gene>
    <name evidence="2" type="ORF">CONLIGDRAFT_637565</name>
</gene>
<feature type="compositionally biased region" description="Polar residues" evidence="1">
    <location>
        <begin position="19"/>
        <end position="31"/>
    </location>
</feature>
<feature type="region of interest" description="Disordered" evidence="1">
    <location>
        <begin position="1"/>
        <end position="55"/>
    </location>
</feature>
<dbReference type="Proteomes" id="UP000182658">
    <property type="component" value="Unassembled WGS sequence"/>
</dbReference>
<name>A0A1J7I7X3_9PEZI</name>
<organism evidence="2 3">
    <name type="scientific">Coniochaeta ligniaria NRRL 30616</name>
    <dbReference type="NCBI Taxonomy" id="1408157"/>
    <lineage>
        <taxon>Eukaryota</taxon>
        <taxon>Fungi</taxon>
        <taxon>Dikarya</taxon>
        <taxon>Ascomycota</taxon>
        <taxon>Pezizomycotina</taxon>
        <taxon>Sordariomycetes</taxon>
        <taxon>Sordariomycetidae</taxon>
        <taxon>Coniochaetales</taxon>
        <taxon>Coniochaetaceae</taxon>
        <taxon>Coniochaeta</taxon>
    </lineage>
</organism>